<keyword evidence="1" id="KW-0051">Antiviral defense</keyword>
<dbReference type="PANTHER" id="PTHR36700:SF1">
    <property type="entry name" value="CRISPR SYSTEM CMR SUBUNIT CMR4"/>
    <property type="match status" value="1"/>
</dbReference>
<protein>
    <submittedName>
        <fullName evidence="3">Type III-B CRISPR module RAMP protein Cmr4</fullName>
    </submittedName>
</protein>
<dbReference type="PANTHER" id="PTHR36700">
    <property type="entry name" value="CRISPR SYSTEM CMR SUBUNIT CMR4"/>
    <property type="match status" value="1"/>
</dbReference>
<name>A0A7C4QMM4_9PLAN</name>
<proteinExistence type="predicted"/>
<accession>A0A7C4QMM4</accession>
<evidence type="ECO:0000259" key="2">
    <source>
        <dbReference type="Pfam" id="PF03787"/>
    </source>
</evidence>
<reference evidence="3" key="1">
    <citation type="journal article" date="2020" name="mSystems">
        <title>Genome- and Community-Level Interaction Insights into Carbon Utilization and Element Cycling Functions of Hydrothermarchaeota in Hydrothermal Sediment.</title>
        <authorList>
            <person name="Zhou Z."/>
            <person name="Liu Y."/>
            <person name="Xu W."/>
            <person name="Pan J."/>
            <person name="Luo Z.H."/>
            <person name="Li M."/>
        </authorList>
    </citation>
    <scope>NUCLEOTIDE SEQUENCE [LARGE SCALE GENOMIC DNA]</scope>
    <source>
        <strain evidence="3">SpSt-508</strain>
    </source>
</reference>
<evidence type="ECO:0000256" key="1">
    <source>
        <dbReference type="ARBA" id="ARBA00023118"/>
    </source>
</evidence>
<organism evidence="3">
    <name type="scientific">Schlesneria paludicola</name>
    <dbReference type="NCBI Taxonomy" id="360056"/>
    <lineage>
        <taxon>Bacteria</taxon>
        <taxon>Pseudomonadati</taxon>
        <taxon>Planctomycetota</taxon>
        <taxon>Planctomycetia</taxon>
        <taxon>Planctomycetales</taxon>
        <taxon>Planctomycetaceae</taxon>
        <taxon>Schlesneria</taxon>
    </lineage>
</organism>
<evidence type="ECO:0000313" key="3">
    <source>
        <dbReference type="EMBL" id="HGT38364.1"/>
    </source>
</evidence>
<dbReference type="EMBL" id="DSVQ01000007">
    <property type="protein sequence ID" value="HGT38364.1"/>
    <property type="molecule type" value="Genomic_DNA"/>
</dbReference>
<feature type="domain" description="CRISPR type III-associated protein" evidence="2">
    <location>
        <begin position="9"/>
        <end position="290"/>
    </location>
</feature>
<dbReference type="NCBIfam" id="TIGR02580">
    <property type="entry name" value="cas_RAMP_Cmr4"/>
    <property type="match status" value="1"/>
</dbReference>
<gene>
    <name evidence="3" type="primary">cmr4</name>
    <name evidence="3" type="ORF">ENS64_03755</name>
</gene>
<comment type="caution">
    <text evidence="3">The sequence shown here is derived from an EMBL/GenBank/DDBJ whole genome shotgun (WGS) entry which is preliminary data.</text>
</comment>
<dbReference type="Pfam" id="PF03787">
    <property type="entry name" value="RAMPs"/>
    <property type="match status" value="1"/>
</dbReference>
<dbReference type="AlphaFoldDB" id="A0A7C4QMM4"/>
<dbReference type="InterPro" id="IPR005537">
    <property type="entry name" value="RAMP_III_fam"/>
</dbReference>
<dbReference type="InterPro" id="IPR013410">
    <property type="entry name" value="CRISPR-assoc_RAMP_Cmr4"/>
</dbReference>
<dbReference type="GO" id="GO:0051607">
    <property type="term" value="P:defense response to virus"/>
    <property type="evidence" value="ECO:0007669"/>
    <property type="project" value="UniProtKB-KW"/>
</dbReference>
<sequence>MPNTRLYWLHCLSPTHAGIGRGIGYIDLPIDRDAITNWPIIRGSGFKGVWADYFKATDENRKKDPSLKAAFGTSGDNNDSNSGALMPTDARLVCLPVRSFRGTFAWATSPLCLQMLWRTLSLAGATNLPEAPSKLPDDKAHHAPGSALVQDQHIYLEDLDFTAVECPIAAAWAARIGAWVFGHDQPWAREFQKRFVVLPDSAFDFLCETGTEVHTRVRIDDATKTVAQGALWTEESLPAETILVGLIQCDRVFGRNGEDITPQGLLDRFATAALTLQIGGKATVGRGQVRVTFAEAK</sequence>